<evidence type="ECO:0000256" key="1">
    <source>
        <dbReference type="ARBA" id="ARBA00022723"/>
    </source>
</evidence>
<evidence type="ECO:0000256" key="3">
    <source>
        <dbReference type="ARBA" id="ARBA00022833"/>
    </source>
</evidence>
<organism evidence="10 11">
    <name type="scientific">Dimorphilus gyrociliatus</name>
    <dbReference type="NCBI Taxonomy" id="2664684"/>
    <lineage>
        <taxon>Eukaryota</taxon>
        <taxon>Metazoa</taxon>
        <taxon>Spiralia</taxon>
        <taxon>Lophotrochozoa</taxon>
        <taxon>Annelida</taxon>
        <taxon>Polychaeta</taxon>
        <taxon>Polychaeta incertae sedis</taxon>
        <taxon>Dinophilidae</taxon>
        <taxon>Dimorphilus</taxon>
    </lineage>
</organism>
<protein>
    <submittedName>
        <fullName evidence="10">DgyrCDS7637</fullName>
    </submittedName>
</protein>
<keyword evidence="3" id="KW-0862">Zinc</keyword>
<dbReference type="GO" id="GO:0043565">
    <property type="term" value="F:sequence-specific DNA binding"/>
    <property type="evidence" value="ECO:0007669"/>
    <property type="project" value="InterPro"/>
</dbReference>
<evidence type="ECO:0000256" key="2">
    <source>
        <dbReference type="ARBA" id="ARBA00022771"/>
    </source>
</evidence>
<keyword evidence="2" id="KW-0863">Zinc-finger</keyword>
<dbReference type="PANTHER" id="PTHR48092">
    <property type="entry name" value="KNIRPS-RELATED PROTEIN-RELATED"/>
    <property type="match status" value="1"/>
</dbReference>
<proteinExistence type="predicted"/>
<keyword evidence="4" id="KW-0805">Transcription regulation</keyword>
<keyword evidence="7" id="KW-0675">Receptor</keyword>
<dbReference type="Pfam" id="PF00105">
    <property type="entry name" value="zf-C4"/>
    <property type="match status" value="2"/>
</dbReference>
<evidence type="ECO:0000259" key="9">
    <source>
        <dbReference type="PROSITE" id="PS51030"/>
    </source>
</evidence>
<keyword evidence="5" id="KW-0238">DNA-binding</keyword>
<dbReference type="Gene3D" id="1.10.565.10">
    <property type="entry name" value="Retinoid X Receptor"/>
    <property type="match status" value="3"/>
</dbReference>
<dbReference type="AlphaFoldDB" id="A0A7I8VRL2"/>
<feature type="domain" description="Nuclear receptor" evidence="9">
    <location>
        <begin position="627"/>
        <end position="707"/>
    </location>
</feature>
<name>A0A7I8VRL2_9ANNE</name>
<keyword evidence="1" id="KW-0479">Metal-binding</keyword>
<dbReference type="PROSITE" id="PS51030">
    <property type="entry name" value="NUCLEAR_REC_DBD_2"/>
    <property type="match status" value="2"/>
</dbReference>
<keyword evidence="8" id="KW-0539">Nucleus</keyword>
<reference evidence="10 11" key="1">
    <citation type="submission" date="2020-08" db="EMBL/GenBank/DDBJ databases">
        <authorList>
            <person name="Hejnol A."/>
        </authorList>
    </citation>
    <scope>NUCLEOTIDE SEQUENCE [LARGE SCALE GENOMIC DNA]</scope>
</reference>
<dbReference type="SMART" id="SM00399">
    <property type="entry name" value="ZnF_C4"/>
    <property type="match status" value="2"/>
</dbReference>
<dbReference type="EMBL" id="CAJFCJ010000009">
    <property type="protein sequence ID" value="CAD5118968.1"/>
    <property type="molecule type" value="Genomic_DNA"/>
</dbReference>
<evidence type="ECO:0000256" key="7">
    <source>
        <dbReference type="ARBA" id="ARBA00023170"/>
    </source>
</evidence>
<evidence type="ECO:0000313" key="11">
    <source>
        <dbReference type="Proteomes" id="UP000549394"/>
    </source>
</evidence>
<gene>
    <name evidence="10" type="ORF">DGYR_LOCUS7268</name>
</gene>
<sequence>MKMQFHKDFIFFPAFIMEYTPAKHVRYKKCIEVGMSKTAIKIGRYSRERLKKNKEQLAILHQKRSSIPYLLNHSDAQDIILICNNSFSDFMTSDWRDSVEGLDDLFSISKKVIKEGMFNQNQYMDIYGATGVELDNRKVFFQFTEAYTLVAIKFYLKSLLKLPGMSELSKDDFFRIVLQNQDDFQLLDSIKNKMNWENNGVVINLKDQSLNIDKENISKLTDESVVQLHQDSVQSLANINLTMEEAIIITALDLFYPTKKHPHFKTTHDRLTVALSRYLECRYGNNSHQRLGQLMNFISNFKENSLNKRNIHYGAYTCEACKVFFSRSSKRNLQYKCKTGQHLCSPSRNCTFACSLCRYKKCLSLGMSRDSMQLGPYSRHKRIQNSKVIAELWRKSKLNVPHPLMHSDVDDILTLATTGFSEIRSVVWSQEISNFDQVFLDALKTQEFALIPKDYFMDFLEETGLELDDRKVLSHFSQQLLGYWYRRILAFARKLPGMSELSTKDFLLHMVKSTDLLYILMLATTAIYWNTDCLVINLNDKVFTLGKSKMVYLSDEKNVELHESIHKRLDNLKLTMEESLFIYALNLVSDSKQPQLKQAHSRMTSSFIRYLQSTNGGDYQKRLLDIVNSLAILKEKFYSDKKWFHYGVYTCEACKVFYGRSLKRSTPYQCKRGRNLCSPADNFLFKCSACRFNKCVKEGMSTKGIKIGPYTKKRREENLKFAEKLQSRKSTVYSMLSHSDADDIFIQTTNATTIFTNIVWSDEIHNFDLQFQNAQTSLENIYIPFNEYSDILEVTGLELDDRKGFLHFLETLFNIWYRYSLIFSRSLPGMTDLKLKDLISISFKNADMLYILDVMYPLFYLDKENIYFGFNDRILKIECERMKHVLDNQTVQVLTTLYYDIKEINLSKEEAVFLYSLHLVSGGEKPHFAELYNRILVSFIRYLKGIYTDKYETRLLRLTNFIAKIRVDLLEDKRWSIQHQKYLQYFFKDPLCQLFFYTAEPEDCIDKLSHLEI</sequence>
<dbReference type="GO" id="GO:0008270">
    <property type="term" value="F:zinc ion binding"/>
    <property type="evidence" value="ECO:0007669"/>
    <property type="project" value="UniProtKB-KW"/>
</dbReference>
<accession>A0A7I8VRL2</accession>
<keyword evidence="6" id="KW-0804">Transcription</keyword>
<dbReference type="InterPro" id="IPR001628">
    <property type="entry name" value="Znf_hrmn_rcpt"/>
</dbReference>
<dbReference type="InterPro" id="IPR035500">
    <property type="entry name" value="NHR-like_dom_sf"/>
</dbReference>
<evidence type="ECO:0000256" key="6">
    <source>
        <dbReference type="ARBA" id="ARBA00023163"/>
    </source>
</evidence>
<dbReference type="SUPFAM" id="SSF48508">
    <property type="entry name" value="Nuclear receptor ligand-binding domain"/>
    <property type="match status" value="3"/>
</dbReference>
<dbReference type="InterPro" id="IPR013088">
    <property type="entry name" value="Znf_NHR/GATA"/>
</dbReference>
<evidence type="ECO:0000256" key="5">
    <source>
        <dbReference type="ARBA" id="ARBA00023125"/>
    </source>
</evidence>
<dbReference type="InterPro" id="IPR050200">
    <property type="entry name" value="Nuclear_hormone_rcpt_NR3"/>
</dbReference>
<evidence type="ECO:0000256" key="4">
    <source>
        <dbReference type="ARBA" id="ARBA00023015"/>
    </source>
</evidence>
<dbReference type="Gene3D" id="3.30.50.10">
    <property type="entry name" value="Erythroid Transcription Factor GATA-1, subunit A"/>
    <property type="match status" value="2"/>
</dbReference>
<comment type="caution">
    <text evidence="10">The sequence shown here is derived from an EMBL/GenBank/DDBJ whole genome shotgun (WGS) entry which is preliminary data.</text>
</comment>
<dbReference type="SUPFAM" id="SSF57716">
    <property type="entry name" value="Glucocorticoid receptor-like (DNA-binding domain)"/>
    <property type="match status" value="2"/>
</dbReference>
<evidence type="ECO:0000313" key="10">
    <source>
        <dbReference type="EMBL" id="CAD5118968.1"/>
    </source>
</evidence>
<evidence type="ECO:0000256" key="8">
    <source>
        <dbReference type="ARBA" id="ARBA00023242"/>
    </source>
</evidence>
<feature type="domain" description="Nuclear receptor" evidence="9">
    <location>
        <begin position="275"/>
        <end position="374"/>
    </location>
</feature>
<dbReference type="GO" id="GO:0003700">
    <property type="term" value="F:DNA-binding transcription factor activity"/>
    <property type="evidence" value="ECO:0007669"/>
    <property type="project" value="InterPro"/>
</dbReference>
<dbReference type="Proteomes" id="UP000549394">
    <property type="component" value="Unassembled WGS sequence"/>
</dbReference>
<keyword evidence="11" id="KW-1185">Reference proteome</keyword>